<dbReference type="Proteomes" id="UP000250028">
    <property type="component" value="Unassembled WGS sequence"/>
</dbReference>
<feature type="binding site" evidence="6">
    <location>
        <position position="103"/>
    </location>
    <ligand>
        <name>Mg(2+)</name>
        <dbReference type="ChEBI" id="CHEBI:18420"/>
    </ligand>
</feature>
<dbReference type="InterPro" id="IPR029060">
    <property type="entry name" value="PIN-like_dom_sf"/>
</dbReference>
<dbReference type="GO" id="GO:0000287">
    <property type="term" value="F:magnesium ion binding"/>
    <property type="evidence" value="ECO:0007669"/>
    <property type="project" value="UniProtKB-UniRule"/>
</dbReference>
<evidence type="ECO:0000256" key="1">
    <source>
        <dbReference type="ARBA" id="ARBA00022649"/>
    </source>
</evidence>
<sequence length="143" mass="15962">MRALLDRNVLLALFDEDHVNHVLARQWLVKHADSGWSSCALTENGFLRIISHPSYPNSVSTRQAFDLLDAARRPETHEFWSAEVSALDALDRERVHGPKQLTDLYLLALAVSRGGRLVTFDHRIPLSAVRGATADHLVMIGAD</sequence>
<proteinExistence type="inferred from homology"/>
<dbReference type="SUPFAM" id="SSF88723">
    <property type="entry name" value="PIN domain-like"/>
    <property type="match status" value="1"/>
</dbReference>
<dbReference type="GO" id="GO:0016788">
    <property type="term" value="F:hydrolase activity, acting on ester bonds"/>
    <property type="evidence" value="ECO:0007669"/>
    <property type="project" value="InterPro"/>
</dbReference>
<dbReference type="HAMAP" id="MF_00265">
    <property type="entry name" value="VapC_Nob1"/>
    <property type="match status" value="1"/>
</dbReference>
<dbReference type="NCBIfam" id="TIGR00028">
    <property type="entry name" value="Mtu_PIN_fam"/>
    <property type="match status" value="1"/>
</dbReference>
<feature type="domain" description="PIN" evidence="7">
    <location>
        <begin position="4"/>
        <end position="124"/>
    </location>
</feature>
<evidence type="ECO:0000313" key="8">
    <source>
        <dbReference type="EMBL" id="SSA32863.1"/>
    </source>
</evidence>
<evidence type="ECO:0000256" key="2">
    <source>
        <dbReference type="ARBA" id="ARBA00022722"/>
    </source>
</evidence>
<organism evidence="8 9">
    <name type="scientific">Branchiibius hedensis</name>
    <dbReference type="NCBI Taxonomy" id="672460"/>
    <lineage>
        <taxon>Bacteria</taxon>
        <taxon>Bacillati</taxon>
        <taxon>Actinomycetota</taxon>
        <taxon>Actinomycetes</taxon>
        <taxon>Micrococcales</taxon>
        <taxon>Dermacoccaceae</taxon>
        <taxon>Branchiibius</taxon>
    </lineage>
</organism>
<dbReference type="Pfam" id="PF01850">
    <property type="entry name" value="PIN"/>
    <property type="match status" value="1"/>
</dbReference>
<dbReference type="GO" id="GO:0090729">
    <property type="term" value="F:toxin activity"/>
    <property type="evidence" value="ECO:0007669"/>
    <property type="project" value="UniProtKB-KW"/>
</dbReference>
<dbReference type="RefSeq" id="WP_109683636.1">
    <property type="nucleotide sequence ID" value="NZ_QGDN01000001.1"/>
</dbReference>
<evidence type="ECO:0000256" key="4">
    <source>
        <dbReference type="ARBA" id="ARBA00022801"/>
    </source>
</evidence>
<protein>
    <recommendedName>
        <fullName evidence="6">Ribonuclease VapC</fullName>
        <shortName evidence="6">RNase VapC</shortName>
        <ecNumber evidence="6">3.1.-.-</ecNumber>
    </recommendedName>
    <alternativeName>
        <fullName evidence="6">Toxin VapC</fullName>
    </alternativeName>
</protein>
<reference evidence="9" key="1">
    <citation type="submission" date="2016-10" db="EMBL/GenBank/DDBJ databases">
        <authorList>
            <person name="Varghese N."/>
            <person name="Submissions S."/>
        </authorList>
    </citation>
    <scope>NUCLEOTIDE SEQUENCE [LARGE SCALE GENOMIC DNA]</scope>
    <source>
        <strain evidence="9">DSM 22951</strain>
    </source>
</reference>
<dbReference type="Gene3D" id="3.40.50.1010">
    <property type="entry name" value="5'-nuclease"/>
    <property type="match status" value="1"/>
</dbReference>
<dbReference type="InterPro" id="IPR006226">
    <property type="entry name" value="Mtu_PIN"/>
</dbReference>
<comment type="cofactor">
    <cofactor evidence="6">
        <name>Mg(2+)</name>
        <dbReference type="ChEBI" id="CHEBI:18420"/>
    </cofactor>
</comment>
<accession>A0A2Y9C0M0</accession>
<dbReference type="GO" id="GO:0004540">
    <property type="term" value="F:RNA nuclease activity"/>
    <property type="evidence" value="ECO:0007669"/>
    <property type="project" value="InterPro"/>
</dbReference>
<keyword evidence="9" id="KW-1185">Reference proteome</keyword>
<dbReference type="InterPro" id="IPR002716">
    <property type="entry name" value="PIN_dom"/>
</dbReference>
<dbReference type="EC" id="3.1.-.-" evidence="6"/>
<comment type="function">
    <text evidence="6">Toxic component of a toxin-antitoxin (TA) system. An RNase.</text>
</comment>
<keyword evidence="6" id="KW-0800">Toxin</keyword>
<keyword evidence="1 6" id="KW-1277">Toxin-antitoxin system</keyword>
<evidence type="ECO:0000256" key="3">
    <source>
        <dbReference type="ARBA" id="ARBA00022723"/>
    </source>
</evidence>
<keyword evidence="2 6" id="KW-0540">Nuclease</keyword>
<name>A0A2Y9C0M0_9MICO</name>
<keyword evidence="3 6" id="KW-0479">Metal-binding</keyword>
<dbReference type="EMBL" id="UESZ01000001">
    <property type="protein sequence ID" value="SSA32863.1"/>
    <property type="molecule type" value="Genomic_DNA"/>
</dbReference>
<keyword evidence="4 6" id="KW-0378">Hydrolase</keyword>
<dbReference type="InterPro" id="IPR022907">
    <property type="entry name" value="VapC_family"/>
</dbReference>
<keyword evidence="5 6" id="KW-0460">Magnesium</keyword>
<evidence type="ECO:0000256" key="5">
    <source>
        <dbReference type="ARBA" id="ARBA00022842"/>
    </source>
</evidence>
<evidence type="ECO:0000259" key="7">
    <source>
        <dbReference type="Pfam" id="PF01850"/>
    </source>
</evidence>
<dbReference type="GO" id="GO:0045926">
    <property type="term" value="P:negative regulation of growth"/>
    <property type="evidence" value="ECO:0007669"/>
    <property type="project" value="UniProtKB-ARBA"/>
</dbReference>
<evidence type="ECO:0000256" key="6">
    <source>
        <dbReference type="HAMAP-Rule" id="MF_00265"/>
    </source>
</evidence>
<dbReference type="AlphaFoldDB" id="A0A2Y9C0M0"/>
<comment type="similarity">
    <text evidence="6">Belongs to the PINc/VapC protein family.</text>
</comment>
<gene>
    <name evidence="6" type="primary">vapC</name>
    <name evidence="8" type="ORF">SAMN04489750_0128</name>
</gene>
<feature type="binding site" evidence="6">
    <location>
        <position position="6"/>
    </location>
    <ligand>
        <name>Mg(2+)</name>
        <dbReference type="ChEBI" id="CHEBI:18420"/>
    </ligand>
</feature>
<evidence type="ECO:0000313" key="9">
    <source>
        <dbReference type="Proteomes" id="UP000250028"/>
    </source>
</evidence>
<dbReference type="OrthoDB" id="196567at2"/>